<dbReference type="InterPro" id="IPR012902">
    <property type="entry name" value="N_methyl_site"/>
</dbReference>
<dbReference type="PANTHER" id="PTHR30093:SF2">
    <property type="entry name" value="TYPE II SECRETION SYSTEM PROTEIN H"/>
    <property type="match status" value="1"/>
</dbReference>
<dbReference type="EMBL" id="CP036269">
    <property type="protein sequence ID" value="QDT40318.1"/>
    <property type="molecule type" value="Genomic_DNA"/>
</dbReference>
<evidence type="ECO:0000259" key="1">
    <source>
        <dbReference type="Pfam" id="PF07596"/>
    </source>
</evidence>
<feature type="domain" description="DUF1559" evidence="1">
    <location>
        <begin position="39"/>
        <end position="324"/>
    </location>
</feature>
<dbReference type="PANTHER" id="PTHR30093">
    <property type="entry name" value="GENERAL SECRETION PATHWAY PROTEIN G"/>
    <property type="match status" value="1"/>
</dbReference>
<dbReference type="Pfam" id="PF07596">
    <property type="entry name" value="SBP_bac_10"/>
    <property type="match status" value="1"/>
</dbReference>
<protein>
    <submittedName>
        <fullName evidence="2">Putative major pilin subunit</fullName>
    </submittedName>
</protein>
<dbReference type="NCBIfam" id="TIGR02532">
    <property type="entry name" value="IV_pilin_GFxxxE"/>
    <property type="match status" value="1"/>
</dbReference>
<dbReference type="SUPFAM" id="SSF54523">
    <property type="entry name" value="Pili subunits"/>
    <property type="match status" value="1"/>
</dbReference>
<dbReference type="Proteomes" id="UP000317171">
    <property type="component" value="Chromosome"/>
</dbReference>
<dbReference type="AlphaFoldDB" id="A0A517R8Y9"/>
<dbReference type="OrthoDB" id="292249at2"/>
<gene>
    <name evidence="2" type="ORF">Pan241w_03740</name>
</gene>
<evidence type="ECO:0000313" key="2">
    <source>
        <dbReference type="EMBL" id="QDT40318.1"/>
    </source>
</evidence>
<evidence type="ECO:0000313" key="3">
    <source>
        <dbReference type="Proteomes" id="UP000317171"/>
    </source>
</evidence>
<accession>A0A517R8Y9</accession>
<dbReference type="NCBIfam" id="TIGR04294">
    <property type="entry name" value="pre_pil_HX9DG"/>
    <property type="match status" value="1"/>
</dbReference>
<sequence>MKNLSMKLRMRTRAFTLIELLVVIAIIAILIALLLPAVQQAREAARRSTCKNSLKQLGVAIHNYHDTHGIFPHNYDASRSPGQVGCSVSWISMTLPFMDQAPLYNQMNFDDITNTSGSTSSFPGMDSVSNDSARITTIPILLCPSNPQPKLTSSAMHYSFSGSGGNSRALQAARTDYVGSMGYIWTGWKDCSDTGSNGAPWVDAGRDITHNDLSRVGGIFWYRGSARIRDIVDGTSNTIAIYENHHWNFSKKFPSEINKCAAWISPLGSIDTHTSSINADPEQVAGGNGADDTRCTNWSSSHVGGAHGLLTDGSVRFVSENLDLGINKALVTKAGGETLGEF</sequence>
<dbReference type="RefSeq" id="WP_145210057.1">
    <property type="nucleotide sequence ID" value="NZ_CP036269.1"/>
</dbReference>
<reference evidence="2 3" key="1">
    <citation type="submission" date="2019-02" db="EMBL/GenBank/DDBJ databases">
        <title>Deep-cultivation of Planctomycetes and their phenomic and genomic characterization uncovers novel biology.</title>
        <authorList>
            <person name="Wiegand S."/>
            <person name="Jogler M."/>
            <person name="Boedeker C."/>
            <person name="Pinto D."/>
            <person name="Vollmers J."/>
            <person name="Rivas-Marin E."/>
            <person name="Kohn T."/>
            <person name="Peeters S.H."/>
            <person name="Heuer A."/>
            <person name="Rast P."/>
            <person name="Oberbeckmann S."/>
            <person name="Bunk B."/>
            <person name="Jeske O."/>
            <person name="Meyerdierks A."/>
            <person name="Storesund J.E."/>
            <person name="Kallscheuer N."/>
            <person name="Luecker S."/>
            <person name="Lage O.M."/>
            <person name="Pohl T."/>
            <person name="Merkel B.J."/>
            <person name="Hornburger P."/>
            <person name="Mueller R.-W."/>
            <person name="Bruemmer F."/>
            <person name="Labrenz M."/>
            <person name="Spormann A.M."/>
            <person name="Op den Camp H."/>
            <person name="Overmann J."/>
            <person name="Amann R."/>
            <person name="Jetten M.S.M."/>
            <person name="Mascher T."/>
            <person name="Medema M.H."/>
            <person name="Devos D.P."/>
            <person name="Kaster A.-K."/>
            <person name="Ovreas L."/>
            <person name="Rohde M."/>
            <person name="Galperin M.Y."/>
            <person name="Jogler C."/>
        </authorList>
    </citation>
    <scope>NUCLEOTIDE SEQUENCE [LARGE SCALE GENOMIC DNA]</scope>
    <source>
        <strain evidence="2 3">Pan241w</strain>
    </source>
</reference>
<name>A0A517R8Y9_9PLAN</name>
<dbReference type="InterPro" id="IPR011453">
    <property type="entry name" value="DUF1559"/>
</dbReference>
<dbReference type="Gene3D" id="3.30.700.10">
    <property type="entry name" value="Glycoprotein, Type 4 Pilin"/>
    <property type="match status" value="1"/>
</dbReference>
<dbReference type="InterPro" id="IPR027558">
    <property type="entry name" value="Pre_pil_HX9DG_C"/>
</dbReference>
<proteinExistence type="predicted"/>
<organism evidence="2 3">
    <name type="scientific">Gimesia alba</name>
    <dbReference type="NCBI Taxonomy" id="2527973"/>
    <lineage>
        <taxon>Bacteria</taxon>
        <taxon>Pseudomonadati</taxon>
        <taxon>Planctomycetota</taxon>
        <taxon>Planctomycetia</taxon>
        <taxon>Planctomycetales</taxon>
        <taxon>Planctomycetaceae</taxon>
        <taxon>Gimesia</taxon>
    </lineage>
</organism>
<dbReference type="KEGG" id="gaz:Pan241w_03740"/>
<dbReference type="Pfam" id="PF07963">
    <property type="entry name" value="N_methyl"/>
    <property type="match status" value="1"/>
</dbReference>
<keyword evidence="3" id="KW-1185">Reference proteome</keyword>
<dbReference type="InterPro" id="IPR045584">
    <property type="entry name" value="Pilin-like"/>
</dbReference>